<name>A0ABT0ZQS6_9LACO</name>
<keyword evidence="6" id="KW-1133">Transmembrane helix</keyword>
<feature type="domain" description="Histidine kinase/HSP90-like ATPase" evidence="7">
    <location>
        <begin position="302"/>
        <end position="391"/>
    </location>
</feature>
<evidence type="ECO:0000313" key="9">
    <source>
        <dbReference type="EMBL" id="MCO0832351.1"/>
    </source>
</evidence>
<keyword evidence="5" id="KW-0902">Two-component regulatory system</keyword>
<evidence type="ECO:0000259" key="7">
    <source>
        <dbReference type="Pfam" id="PF02518"/>
    </source>
</evidence>
<keyword evidence="6" id="KW-0472">Membrane</keyword>
<organism evidence="9 10">
    <name type="scientific">Fructobacillus apis</name>
    <dbReference type="NCBI Taxonomy" id="2935017"/>
    <lineage>
        <taxon>Bacteria</taxon>
        <taxon>Bacillati</taxon>
        <taxon>Bacillota</taxon>
        <taxon>Bacilli</taxon>
        <taxon>Lactobacillales</taxon>
        <taxon>Lactobacillaceae</taxon>
        <taxon>Fructobacillus</taxon>
    </lineage>
</organism>
<dbReference type="InterPro" id="IPR003594">
    <property type="entry name" value="HATPase_dom"/>
</dbReference>
<dbReference type="InterPro" id="IPR050482">
    <property type="entry name" value="Sensor_HK_TwoCompSys"/>
</dbReference>
<keyword evidence="6" id="KW-0812">Transmembrane</keyword>
<dbReference type="Pfam" id="PF02518">
    <property type="entry name" value="HATPase_c"/>
    <property type="match status" value="1"/>
</dbReference>
<dbReference type="InterPro" id="IPR036890">
    <property type="entry name" value="HATPase_C_sf"/>
</dbReference>
<dbReference type="CDD" id="cd16917">
    <property type="entry name" value="HATPase_UhpB-NarQ-NarX-like"/>
    <property type="match status" value="1"/>
</dbReference>
<feature type="domain" description="Signal transduction histidine kinase subgroup 3 dimerisation and phosphoacceptor" evidence="8">
    <location>
        <begin position="194"/>
        <end position="260"/>
    </location>
</feature>
<dbReference type="Pfam" id="PF07730">
    <property type="entry name" value="HisKA_3"/>
    <property type="match status" value="1"/>
</dbReference>
<evidence type="ECO:0000256" key="5">
    <source>
        <dbReference type="ARBA" id="ARBA00023012"/>
    </source>
</evidence>
<dbReference type="Gene3D" id="1.20.5.1930">
    <property type="match status" value="1"/>
</dbReference>
<dbReference type="SUPFAM" id="SSF55874">
    <property type="entry name" value="ATPase domain of HSP90 chaperone/DNA topoisomerase II/histidine kinase"/>
    <property type="match status" value="1"/>
</dbReference>
<keyword evidence="10" id="KW-1185">Reference proteome</keyword>
<feature type="transmembrane region" description="Helical" evidence="6">
    <location>
        <begin position="15"/>
        <end position="35"/>
    </location>
</feature>
<feature type="transmembrane region" description="Helical" evidence="6">
    <location>
        <begin position="140"/>
        <end position="159"/>
    </location>
</feature>
<dbReference type="Proteomes" id="UP001523234">
    <property type="component" value="Unassembled WGS sequence"/>
</dbReference>
<evidence type="ECO:0000256" key="6">
    <source>
        <dbReference type="SAM" id="Phobius"/>
    </source>
</evidence>
<evidence type="ECO:0000313" key="10">
    <source>
        <dbReference type="Proteomes" id="UP001523234"/>
    </source>
</evidence>
<evidence type="ECO:0000256" key="2">
    <source>
        <dbReference type="ARBA" id="ARBA00012438"/>
    </source>
</evidence>
<dbReference type="GO" id="GO:0016301">
    <property type="term" value="F:kinase activity"/>
    <property type="evidence" value="ECO:0007669"/>
    <property type="project" value="UniProtKB-KW"/>
</dbReference>
<feature type="transmembrane region" description="Helical" evidence="6">
    <location>
        <begin position="41"/>
        <end position="63"/>
    </location>
</feature>
<evidence type="ECO:0000259" key="8">
    <source>
        <dbReference type="Pfam" id="PF07730"/>
    </source>
</evidence>
<sequence>MSQENTSRLQRETLLGLRPIFILWILLGVALALYVDFQTLSLSKIGFIIFVTAVQCILIALIFQKVMARQWSMTAQILMLLMMMYIIHGTGSGVLLLTISPILIIQSIIFDHYKWANLSAIALFILVFLAFLIQKSNFGFILFFIEVAVLMLLIVFLFVRSYQRSLQQLSELQHSNAELQLAYNQVDQLSTDRERERIARDLHDTLLQDMTGLSMLLDVLNQKLEEGDFDSAVGIVEKANRLSKETLVSSRDVVSKMREESGQSLQFQNRLKVLTKTFYLNYSLNVQLSYEKEPEIRGNEVDSILKLISEGLMNVVKHSHSDFALLKFNEDELYRNIEIIDFGGGFDVDRGSAKKHHFGMKGMRERVLKLDGTLEVQSTIGEGTTVIIRLPK</sequence>
<comment type="caution">
    <text evidence="9">The sequence shown here is derived from an EMBL/GenBank/DDBJ whole genome shotgun (WGS) entry which is preliminary data.</text>
</comment>
<comment type="catalytic activity">
    <reaction evidence="1">
        <text>ATP + protein L-histidine = ADP + protein N-phospho-L-histidine.</text>
        <dbReference type="EC" id="2.7.13.3"/>
    </reaction>
</comment>
<keyword evidence="4 9" id="KW-0418">Kinase</keyword>
<evidence type="ECO:0000256" key="4">
    <source>
        <dbReference type="ARBA" id="ARBA00022777"/>
    </source>
</evidence>
<reference evidence="9 10" key="1">
    <citation type="submission" date="2022-06" db="EMBL/GenBank/DDBJ databases">
        <title>Fructobacillus taiwanensis sp. nov., isolated from the honeybee.</title>
        <authorList>
            <person name="Chen Y.-S."/>
            <person name="Wang L.-T."/>
            <person name="Lee Y.-S."/>
            <person name="Chang Y.-C."/>
            <person name="Wu H.-C."/>
            <person name="Liao C.-Y."/>
            <person name="Chen W.-H."/>
            <person name="Deng J.-N."/>
            <person name="Wang Y.-H."/>
        </authorList>
    </citation>
    <scope>NUCLEOTIDE SEQUENCE [LARGE SCALE GENOMIC DNA]</scope>
    <source>
        <strain evidence="9 10">W13</strain>
    </source>
</reference>
<dbReference type="EMBL" id="JAMWYK010000004">
    <property type="protein sequence ID" value="MCO0832351.1"/>
    <property type="molecule type" value="Genomic_DNA"/>
</dbReference>
<evidence type="ECO:0000256" key="3">
    <source>
        <dbReference type="ARBA" id="ARBA00022679"/>
    </source>
</evidence>
<evidence type="ECO:0000256" key="1">
    <source>
        <dbReference type="ARBA" id="ARBA00000085"/>
    </source>
</evidence>
<dbReference type="RefSeq" id="WP_252443429.1">
    <property type="nucleotide sequence ID" value="NZ_JAMWYK010000004.1"/>
</dbReference>
<feature type="transmembrane region" description="Helical" evidence="6">
    <location>
        <begin position="84"/>
        <end position="109"/>
    </location>
</feature>
<keyword evidence="3" id="KW-0808">Transferase</keyword>
<dbReference type="PANTHER" id="PTHR24421:SF55">
    <property type="entry name" value="SENSOR HISTIDINE KINASE YDFH"/>
    <property type="match status" value="1"/>
</dbReference>
<gene>
    <name evidence="9" type="ORF">NFX39_04500</name>
</gene>
<proteinExistence type="predicted"/>
<protein>
    <recommendedName>
        <fullName evidence="2">histidine kinase</fullName>
        <ecNumber evidence="2">2.7.13.3</ecNumber>
    </recommendedName>
</protein>
<dbReference type="InterPro" id="IPR011712">
    <property type="entry name" value="Sig_transdc_His_kin_sub3_dim/P"/>
</dbReference>
<dbReference type="PANTHER" id="PTHR24421">
    <property type="entry name" value="NITRATE/NITRITE SENSOR PROTEIN NARX-RELATED"/>
    <property type="match status" value="1"/>
</dbReference>
<feature type="transmembrane region" description="Helical" evidence="6">
    <location>
        <begin position="115"/>
        <end position="133"/>
    </location>
</feature>
<dbReference type="EC" id="2.7.13.3" evidence="2"/>
<dbReference type="Gene3D" id="3.30.565.10">
    <property type="entry name" value="Histidine kinase-like ATPase, C-terminal domain"/>
    <property type="match status" value="1"/>
</dbReference>
<accession>A0ABT0ZQS6</accession>